<feature type="compositionally biased region" description="Low complexity" evidence="1">
    <location>
        <begin position="832"/>
        <end position="854"/>
    </location>
</feature>
<dbReference type="GO" id="GO:0005737">
    <property type="term" value="C:cytoplasm"/>
    <property type="evidence" value="ECO:0007669"/>
    <property type="project" value="TreeGrafter"/>
</dbReference>
<dbReference type="EMBL" id="MU151060">
    <property type="protein sequence ID" value="KAF9453536.1"/>
    <property type="molecule type" value="Genomic_DNA"/>
</dbReference>
<dbReference type="SMART" id="SM01327">
    <property type="entry name" value="Zds_C"/>
    <property type="match status" value="1"/>
</dbReference>
<gene>
    <name evidence="3" type="ORF">P691DRAFT_755388</name>
</gene>
<dbReference type="AlphaFoldDB" id="A0A9P5XPM9"/>
<dbReference type="InterPro" id="IPR013941">
    <property type="entry name" value="ZDS1_C"/>
</dbReference>
<evidence type="ECO:0000313" key="4">
    <source>
        <dbReference type="Proteomes" id="UP000807342"/>
    </source>
</evidence>
<dbReference type="GO" id="GO:0010971">
    <property type="term" value="P:positive regulation of G2/M transition of mitotic cell cycle"/>
    <property type="evidence" value="ECO:0007669"/>
    <property type="project" value="TreeGrafter"/>
</dbReference>
<feature type="region of interest" description="Disordered" evidence="1">
    <location>
        <begin position="269"/>
        <end position="326"/>
    </location>
</feature>
<protein>
    <recommendedName>
        <fullName evidence="2">Protein Zds1 C-terminal domain-containing protein</fullName>
    </recommendedName>
</protein>
<name>A0A9P5XPM9_9AGAR</name>
<feature type="domain" description="Protein Zds1 C-terminal" evidence="2">
    <location>
        <begin position="583"/>
        <end position="635"/>
    </location>
</feature>
<feature type="compositionally biased region" description="Gly residues" evidence="1">
    <location>
        <begin position="874"/>
        <end position="883"/>
    </location>
</feature>
<dbReference type="GO" id="GO:0030010">
    <property type="term" value="P:establishment of cell polarity"/>
    <property type="evidence" value="ECO:0007669"/>
    <property type="project" value="TreeGrafter"/>
</dbReference>
<feature type="compositionally biased region" description="Polar residues" evidence="1">
    <location>
        <begin position="642"/>
        <end position="664"/>
    </location>
</feature>
<feature type="region of interest" description="Disordered" evidence="1">
    <location>
        <begin position="28"/>
        <end position="99"/>
    </location>
</feature>
<feature type="region of interest" description="Disordered" evidence="1">
    <location>
        <begin position="134"/>
        <end position="162"/>
    </location>
</feature>
<feature type="compositionally biased region" description="Low complexity" evidence="1">
    <location>
        <begin position="441"/>
        <end position="488"/>
    </location>
</feature>
<feature type="compositionally biased region" description="Basic and acidic residues" evidence="1">
    <location>
        <begin position="499"/>
        <end position="531"/>
    </location>
</feature>
<feature type="compositionally biased region" description="Polar residues" evidence="1">
    <location>
        <begin position="411"/>
        <end position="423"/>
    </location>
</feature>
<comment type="caution">
    <text evidence="3">The sequence shown here is derived from an EMBL/GenBank/DDBJ whole genome shotgun (WGS) entry which is preliminary data.</text>
</comment>
<evidence type="ECO:0000313" key="3">
    <source>
        <dbReference type="EMBL" id="KAF9453536.1"/>
    </source>
</evidence>
<evidence type="ECO:0000259" key="2">
    <source>
        <dbReference type="SMART" id="SM01327"/>
    </source>
</evidence>
<feature type="compositionally biased region" description="Basic and acidic residues" evidence="1">
    <location>
        <begin position="669"/>
        <end position="714"/>
    </location>
</feature>
<feature type="compositionally biased region" description="Polar residues" evidence="1">
    <location>
        <begin position="753"/>
        <end position="787"/>
    </location>
</feature>
<dbReference type="Pfam" id="PF08632">
    <property type="entry name" value="Zds_C"/>
    <property type="match status" value="1"/>
</dbReference>
<dbReference type="OrthoDB" id="5589766at2759"/>
<evidence type="ECO:0000256" key="1">
    <source>
        <dbReference type="SAM" id="MobiDB-lite"/>
    </source>
</evidence>
<feature type="compositionally biased region" description="Low complexity" evidence="1">
    <location>
        <begin position="804"/>
        <end position="814"/>
    </location>
</feature>
<dbReference type="PANTHER" id="PTHR28089:SF1">
    <property type="entry name" value="PROTEIN ZDS1-RELATED"/>
    <property type="match status" value="1"/>
</dbReference>
<feature type="compositionally biased region" description="Polar residues" evidence="1">
    <location>
        <begin position="292"/>
        <end position="303"/>
    </location>
</feature>
<reference evidence="3" key="1">
    <citation type="submission" date="2020-11" db="EMBL/GenBank/DDBJ databases">
        <authorList>
            <consortium name="DOE Joint Genome Institute"/>
            <person name="Ahrendt S."/>
            <person name="Riley R."/>
            <person name="Andreopoulos W."/>
            <person name="Labutti K."/>
            <person name="Pangilinan J."/>
            <person name="Ruiz-Duenas F.J."/>
            <person name="Barrasa J.M."/>
            <person name="Sanchez-Garcia M."/>
            <person name="Camarero S."/>
            <person name="Miyauchi S."/>
            <person name="Serrano A."/>
            <person name="Linde D."/>
            <person name="Babiker R."/>
            <person name="Drula E."/>
            <person name="Ayuso-Fernandez I."/>
            <person name="Pacheco R."/>
            <person name="Padilla G."/>
            <person name="Ferreira P."/>
            <person name="Barriuso J."/>
            <person name="Kellner H."/>
            <person name="Castanera R."/>
            <person name="Alfaro M."/>
            <person name="Ramirez L."/>
            <person name="Pisabarro A.G."/>
            <person name="Kuo A."/>
            <person name="Tritt A."/>
            <person name="Lipzen A."/>
            <person name="He G."/>
            <person name="Yan M."/>
            <person name="Ng V."/>
            <person name="Cullen D."/>
            <person name="Martin F."/>
            <person name="Rosso M.-N."/>
            <person name="Henrissat B."/>
            <person name="Hibbett D."/>
            <person name="Martinez A.T."/>
            <person name="Grigoriev I.V."/>
        </authorList>
    </citation>
    <scope>NUCLEOTIDE SEQUENCE</scope>
    <source>
        <strain evidence="3">MF-IS2</strain>
    </source>
</reference>
<dbReference type="Proteomes" id="UP000807342">
    <property type="component" value="Unassembled WGS sequence"/>
</dbReference>
<accession>A0A9P5XPM9</accession>
<dbReference type="PANTHER" id="PTHR28089">
    <property type="entry name" value="PROTEIN ZDS1-RELATED"/>
    <property type="match status" value="1"/>
</dbReference>
<organism evidence="3 4">
    <name type="scientific">Macrolepiota fuliginosa MF-IS2</name>
    <dbReference type="NCBI Taxonomy" id="1400762"/>
    <lineage>
        <taxon>Eukaryota</taxon>
        <taxon>Fungi</taxon>
        <taxon>Dikarya</taxon>
        <taxon>Basidiomycota</taxon>
        <taxon>Agaricomycotina</taxon>
        <taxon>Agaricomycetes</taxon>
        <taxon>Agaricomycetidae</taxon>
        <taxon>Agaricales</taxon>
        <taxon>Agaricineae</taxon>
        <taxon>Agaricaceae</taxon>
        <taxon>Macrolepiota</taxon>
    </lineage>
</organism>
<sequence>MATRALQPSEYEIQREVEALRDIRRRSITPGALTIDPDLPNQTPAPSPTTRARPVGSPTSPHRSDSDSSSSSYERSSSDRSSHGGASVESTSTEAASTGVTDDPFHLFWVPASVHPEIAPAEFRAFLKEHARTVPPAEGPELGRSTSSSSTSALGRKTSLLRRQYQPRENDGVEEEKVVPLRRNRSYLYNPVPQLNFTDLQRLEQLAEEASESDDSSKLRTLLRRSLSLNLSPSAIDRMDNVPDMGDEADAPIIVPPPGQILRRAARTKIRKPGLPGDGGGHRFGSTRRTVRATTLPPTADQRTSSDFSSSDHGESPGEVDPSAQQRRQTFSDDGFMSHRPDSFSEEGFIFDAYARDEDEELPLHVPLRTSSSPPPPDANELSPSQESPHLPLPEVQPALLDALGPILHQPQPQRLLSSQDSAEFQHLQPSRTPSPPAEAPPQTATPEIPATTSYAPPLQQQQQQLPPPTIQQQQQPSSYPPQIYQPQPTVPQQPPPSKGKDKKGLFKWGGDKSSKKSRDRESRERPEKESGFFGSLFGGSKKKQDSELTPSMVGGNAGREAAQALLGASKSSKNYVPPPSPGLAAGTNPYARYPIHVERAIYRLSHIKLANPRRPLYEQVLISNLMFWYLGVINKAQNPASQAQPNDVTASETDNAGVGSQTAEDIERDQREREQREQEQREKAEKERVERERLEREREREREIEMKKKESGRRGSLTKTPAGGVPGGRRAEMPIKGPQYEMQHRVMEQEYGNYNMQSAQQVGRLPSPTNGVPSQHYPRQQTQQYPNSPPKLISPQPTHAPEQQFYDGQQQQQRLPPGAMPPVDQATSWMSQSNGQPPRNPSPQRSRTPPSQNHITPPPIQRQTPSLPQDGYAGVGVGGGRPGRSLSANAVPPPQANGAKLRKGASAHAVPSSLQSQGRRPRTTSEGKPENEGGAGAGEEEDMPLATLRQQQRRIM</sequence>
<dbReference type="InterPro" id="IPR040206">
    <property type="entry name" value="Zds1/2"/>
</dbReference>
<keyword evidence="4" id="KW-1185">Reference proteome</keyword>
<proteinExistence type="predicted"/>
<feature type="region of interest" description="Disordered" evidence="1">
    <location>
        <begin position="642"/>
        <end position="957"/>
    </location>
</feature>
<feature type="region of interest" description="Disordered" evidence="1">
    <location>
        <begin position="366"/>
        <end position="556"/>
    </location>
</feature>
<feature type="compositionally biased region" description="Pro residues" evidence="1">
    <location>
        <begin position="489"/>
        <end position="498"/>
    </location>
</feature>
<feature type="compositionally biased region" description="Low complexity" evidence="1">
    <location>
        <begin position="85"/>
        <end position="99"/>
    </location>
</feature>